<reference evidence="1" key="2">
    <citation type="submission" date="2021-08" db="EMBL/GenBank/DDBJ databases">
        <authorList>
            <person name="Gostincar C."/>
            <person name="Sun X."/>
            <person name="Song Z."/>
            <person name="Gunde-Cimerman N."/>
        </authorList>
    </citation>
    <scope>NUCLEOTIDE SEQUENCE</scope>
    <source>
        <strain evidence="1">EXF-9298</strain>
    </source>
</reference>
<feature type="non-terminal residue" evidence="1">
    <location>
        <position position="108"/>
    </location>
</feature>
<protein>
    <submittedName>
        <fullName evidence="1">Uncharacterized protein</fullName>
    </submittedName>
</protein>
<evidence type="ECO:0000313" key="1">
    <source>
        <dbReference type="EMBL" id="KAG9980243.1"/>
    </source>
</evidence>
<name>A0A9P8FRF1_AURME</name>
<proteinExistence type="predicted"/>
<accession>A0A9P8FRF1</accession>
<dbReference type="EMBL" id="JAHFXS010001016">
    <property type="protein sequence ID" value="KAG9980243.1"/>
    <property type="molecule type" value="Genomic_DNA"/>
</dbReference>
<keyword evidence="2" id="KW-1185">Reference proteome</keyword>
<evidence type="ECO:0000313" key="2">
    <source>
        <dbReference type="Proteomes" id="UP000729357"/>
    </source>
</evidence>
<organism evidence="1 2">
    <name type="scientific">Aureobasidium melanogenum</name>
    <name type="common">Aureobasidium pullulans var. melanogenum</name>
    <dbReference type="NCBI Taxonomy" id="46634"/>
    <lineage>
        <taxon>Eukaryota</taxon>
        <taxon>Fungi</taxon>
        <taxon>Dikarya</taxon>
        <taxon>Ascomycota</taxon>
        <taxon>Pezizomycotina</taxon>
        <taxon>Dothideomycetes</taxon>
        <taxon>Dothideomycetidae</taxon>
        <taxon>Dothideales</taxon>
        <taxon>Saccotheciaceae</taxon>
        <taxon>Aureobasidium</taxon>
    </lineage>
</organism>
<dbReference type="AlphaFoldDB" id="A0A9P8FRF1"/>
<comment type="caution">
    <text evidence="1">The sequence shown here is derived from an EMBL/GenBank/DDBJ whole genome shotgun (WGS) entry which is preliminary data.</text>
</comment>
<sequence length="108" mass="12048">MATSIANMTYLRAQIKGTYLFAQVDSTTSTNASPENVLFIHPNLGEPNISIATHDNLFWVLAEHKNNGWLWNSAKGFESDEAALQAMLKSLSAQVWQKAKERNLTLPK</sequence>
<gene>
    <name evidence="1" type="ORF">KCU98_g8284</name>
</gene>
<reference evidence="1" key="1">
    <citation type="journal article" date="2021" name="J Fungi (Basel)">
        <title>Virulence traits and population genomics of the black yeast Aureobasidium melanogenum.</title>
        <authorList>
            <person name="Cernosa A."/>
            <person name="Sun X."/>
            <person name="Gostincar C."/>
            <person name="Fang C."/>
            <person name="Gunde-Cimerman N."/>
            <person name="Song Z."/>
        </authorList>
    </citation>
    <scope>NUCLEOTIDE SEQUENCE</scope>
    <source>
        <strain evidence="1">EXF-9298</strain>
    </source>
</reference>
<dbReference type="Proteomes" id="UP000729357">
    <property type="component" value="Unassembled WGS sequence"/>
</dbReference>